<protein>
    <submittedName>
        <fullName evidence="2 3">Uncharacterized protein</fullName>
    </submittedName>
</protein>
<dbReference type="HOGENOM" id="CLU_2761609_0_0_1"/>
<gene>
    <name evidence="2" type="ordered locus">MTR_4g084025</name>
</gene>
<evidence type="ECO:0000313" key="2">
    <source>
        <dbReference type="EMBL" id="KEH30824.1"/>
    </source>
</evidence>
<dbReference type="Proteomes" id="UP000002051">
    <property type="component" value="Chromosome 4"/>
</dbReference>
<dbReference type="EMBL" id="CM001220">
    <property type="protein sequence ID" value="KEH30824.1"/>
    <property type="molecule type" value="Genomic_DNA"/>
</dbReference>
<keyword evidence="4" id="KW-1185">Reference proteome</keyword>
<reference evidence="2 4" key="1">
    <citation type="journal article" date="2011" name="Nature">
        <title>The Medicago genome provides insight into the evolution of rhizobial symbioses.</title>
        <authorList>
            <person name="Young N.D."/>
            <person name="Debelle F."/>
            <person name="Oldroyd G.E."/>
            <person name="Geurts R."/>
            <person name="Cannon S.B."/>
            <person name="Udvardi M.K."/>
            <person name="Benedito V.A."/>
            <person name="Mayer K.F."/>
            <person name="Gouzy J."/>
            <person name="Schoof H."/>
            <person name="Van de Peer Y."/>
            <person name="Proost S."/>
            <person name="Cook D.R."/>
            <person name="Meyers B.C."/>
            <person name="Spannagl M."/>
            <person name="Cheung F."/>
            <person name="De Mita S."/>
            <person name="Krishnakumar V."/>
            <person name="Gundlach H."/>
            <person name="Zhou S."/>
            <person name="Mudge J."/>
            <person name="Bharti A.K."/>
            <person name="Murray J.D."/>
            <person name="Naoumkina M.A."/>
            <person name="Rosen B."/>
            <person name="Silverstein K.A."/>
            <person name="Tang H."/>
            <person name="Rombauts S."/>
            <person name="Zhao P.X."/>
            <person name="Zhou P."/>
            <person name="Barbe V."/>
            <person name="Bardou P."/>
            <person name="Bechner M."/>
            <person name="Bellec A."/>
            <person name="Berger A."/>
            <person name="Berges H."/>
            <person name="Bidwell S."/>
            <person name="Bisseling T."/>
            <person name="Choisne N."/>
            <person name="Couloux A."/>
            <person name="Denny R."/>
            <person name="Deshpande S."/>
            <person name="Dai X."/>
            <person name="Doyle J.J."/>
            <person name="Dudez A.M."/>
            <person name="Farmer A.D."/>
            <person name="Fouteau S."/>
            <person name="Franken C."/>
            <person name="Gibelin C."/>
            <person name="Gish J."/>
            <person name="Goldstein S."/>
            <person name="Gonzalez A.J."/>
            <person name="Green P.J."/>
            <person name="Hallab A."/>
            <person name="Hartog M."/>
            <person name="Hua A."/>
            <person name="Humphray S.J."/>
            <person name="Jeong D.H."/>
            <person name="Jing Y."/>
            <person name="Jocker A."/>
            <person name="Kenton S.M."/>
            <person name="Kim D.J."/>
            <person name="Klee K."/>
            <person name="Lai H."/>
            <person name="Lang C."/>
            <person name="Lin S."/>
            <person name="Macmil S.L."/>
            <person name="Magdelenat G."/>
            <person name="Matthews L."/>
            <person name="McCorrison J."/>
            <person name="Monaghan E.L."/>
            <person name="Mun J.H."/>
            <person name="Najar F.Z."/>
            <person name="Nicholson C."/>
            <person name="Noirot C."/>
            <person name="O'Bleness M."/>
            <person name="Paule C.R."/>
            <person name="Poulain J."/>
            <person name="Prion F."/>
            <person name="Qin B."/>
            <person name="Qu C."/>
            <person name="Retzel E.F."/>
            <person name="Riddle C."/>
            <person name="Sallet E."/>
            <person name="Samain S."/>
            <person name="Samson N."/>
            <person name="Sanders I."/>
            <person name="Saurat O."/>
            <person name="Scarpelli C."/>
            <person name="Schiex T."/>
            <person name="Segurens B."/>
            <person name="Severin A.J."/>
            <person name="Sherrier D.J."/>
            <person name="Shi R."/>
            <person name="Sims S."/>
            <person name="Singer S.R."/>
            <person name="Sinharoy S."/>
            <person name="Sterck L."/>
            <person name="Viollet A."/>
            <person name="Wang B.B."/>
            <person name="Wang K."/>
            <person name="Wang M."/>
            <person name="Wang X."/>
            <person name="Warfsmann J."/>
            <person name="Weissenbach J."/>
            <person name="White D.D."/>
            <person name="White J.D."/>
            <person name="Wiley G.B."/>
            <person name="Wincker P."/>
            <person name="Xing Y."/>
            <person name="Yang L."/>
            <person name="Yao Z."/>
            <person name="Ying F."/>
            <person name="Zhai J."/>
            <person name="Zhou L."/>
            <person name="Zuber A."/>
            <person name="Denarie J."/>
            <person name="Dixon R.A."/>
            <person name="May G.D."/>
            <person name="Schwartz D.C."/>
            <person name="Rogers J."/>
            <person name="Quetier F."/>
            <person name="Town C.D."/>
            <person name="Roe B.A."/>
        </authorList>
    </citation>
    <scope>NUCLEOTIDE SEQUENCE [LARGE SCALE GENOMIC DNA]</scope>
    <source>
        <strain evidence="2">A17</strain>
        <strain evidence="3 4">cv. Jemalong A17</strain>
    </source>
</reference>
<reference evidence="2 4" key="2">
    <citation type="journal article" date="2014" name="BMC Genomics">
        <title>An improved genome release (version Mt4.0) for the model legume Medicago truncatula.</title>
        <authorList>
            <person name="Tang H."/>
            <person name="Krishnakumar V."/>
            <person name="Bidwell S."/>
            <person name="Rosen B."/>
            <person name="Chan A."/>
            <person name="Zhou S."/>
            <person name="Gentzbittel L."/>
            <person name="Childs K.L."/>
            <person name="Yandell M."/>
            <person name="Gundlach H."/>
            <person name="Mayer K.F."/>
            <person name="Schwartz D.C."/>
            <person name="Town C.D."/>
        </authorList>
    </citation>
    <scope>GENOME REANNOTATION</scope>
    <source>
        <strain evidence="2">A17</strain>
        <strain evidence="3 4">cv. Jemalong A17</strain>
    </source>
</reference>
<evidence type="ECO:0000313" key="3">
    <source>
        <dbReference type="EnsemblPlants" id="KEH30824"/>
    </source>
</evidence>
<feature type="region of interest" description="Disordered" evidence="1">
    <location>
        <begin position="1"/>
        <end position="23"/>
    </location>
</feature>
<evidence type="ECO:0000313" key="4">
    <source>
        <dbReference type="Proteomes" id="UP000002051"/>
    </source>
</evidence>
<dbReference type="EnsemblPlants" id="KEH30824">
    <property type="protein sequence ID" value="KEH30824"/>
    <property type="gene ID" value="MTR_4g084025"/>
</dbReference>
<evidence type="ECO:0000256" key="1">
    <source>
        <dbReference type="SAM" id="MobiDB-lite"/>
    </source>
</evidence>
<sequence length="70" mass="8325">MDKHYVQEKTKKHKKNKKKTQPIKEDCEKIEFLKLGSRKQNSPIGNVVGGRKKRRLKVLKYSRLLLEKYG</sequence>
<reference evidence="3" key="3">
    <citation type="submission" date="2015-04" db="UniProtKB">
        <authorList>
            <consortium name="EnsemblPlants"/>
        </authorList>
    </citation>
    <scope>IDENTIFICATION</scope>
    <source>
        <strain evidence="3">cv. Jemalong A17</strain>
    </source>
</reference>
<organism evidence="2 4">
    <name type="scientific">Medicago truncatula</name>
    <name type="common">Barrel medic</name>
    <name type="synonym">Medicago tribuloides</name>
    <dbReference type="NCBI Taxonomy" id="3880"/>
    <lineage>
        <taxon>Eukaryota</taxon>
        <taxon>Viridiplantae</taxon>
        <taxon>Streptophyta</taxon>
        <taxon>Embryophyta</taxon>
        <taxon>Tracheophyta</taxon>
        <taxon>Spermatophyta</taxon>
        <taxon>Magnoliopsida</taxon>
        <taxon>eudicotyledons</taxon>
        <taxon>Gunneridae</taxon>
        <taxon>Pentapetalae</taxon>
        <taxon>rosids</taxon>
        <taxon>fabids</taxon>
        <taxon>Fabales</taxon>
        <taxon>Fabaceae</taxon>
        <taxon>Papilionoideae</taxon>
        <taxon>50 kb inversion clade</taxon>
        <taxon>NPAAA clade</taxon>
        <taxon>Hologalegina</taxon>
        <taxon>IRL clade</taxon>
        <taxon>Trifolieae</taxon>
        <taxon>Medicago</taxon>
    </lineage>
</organism>
<accession>A0A072UM18</accession>
<proteinExistence type="predicted"/>
<name>A0A072UM18_MEDTR</name>
<feature type="compositionally biased region" description="Basic residues" evidence="1">
    <location>
        <begin position="10"/>
        <end position="21"/>
    </location>
</feature>
<dbReference type="AlphaFoldDB" id="A0A072UM18"/>